<dbReference type="EMBL" id="CM042046">
    <property type="protein sequence ID" value="KAI3676773.1"/>
    <property type="molecule type" value="Genomic_DNA"/>
</dbReference>
<dbReference type="Proteomes" id="UP001056120">
    <property type="component" value="Linkage Group LG29"/>
</dbReference>
<name>A0ACB8Y012_9ASTR</name>
<gene>
    <name evidence="1" type="ORF">L1987_86386</name>
</gene>
<accession>A0ACB8Y012</accession>
<organism evidence="1 2">
    <name type="scientific">Smallanthus sonchifolius</name>
    <dbReference type="NCBI Taxonomy" id="185202"/>
    <lineage>
        <taxon>Eukaryota</taxon>
        <taxon>Viridiplantae</taxon>
        <taxon>Streptophyta</taxon>
        <taxon>Embryophyta</taxon>
        <taxon>Tracheophyta</taxon>
        <taxon>Spermatophyta</taxon>
        <taxon>Magnoliopsida</taxon>
        <taxon>eudicotyledons</taxon>
        <taxon>Gunneridae</taxon>
        <taxon>Pentapetalae</taxon>
        <taxon>asterids</taxon>
        <taxon>campanulids</taxon>
        <taxon>Asterales</taxon>
        <taxon>Asteraceae</taxon>
        <taxon>Asteroideae</taxon>
        <taxon>Heliantheae alliance</taxon>
        <taxon>Millerieae</taxon>
        <taxon>Smallanthus</taxon>
    </lineage>
</organism>
<keyword evidence="2" id="KW-1185">Reference proteome</keyword>
<evidence type="ECO:0000313" key="2">
    <source>
        <dbReference type="Proteomes" id="UP001056120"/>
    </source>
</evidence>
<protein>
    <submittedName>
        <fullName evidence="1">Uncharacterized protein</fullName>
    </submittedName>
</protein>
<reference evidence="1 2" key="2">
    <citation type="journal article" date="2022" name="Mol. Ecol. Resour.">
        <title>The genomes of chicory, endive, great burdock and yacon provide insights into Asteraceae paleo-polyploidization history and plant inulin production.</title>
        <authorList>
            <person name="Fan W."/>
            <person name="Wang S."/>
            <person name="Wang H."/>
            <person name="Wang A."/>
            <person name="Jiang F."/>
            <person name="Liu H."/>
            <person name="Zhao H."/>
            <person name="Xu D."/>
            <person name="Zhang Y."/>
        </authorList>
    </citation>
    <scope>NUCLEOTIDE SEQUENCE [LARGE SCALE GENOMIC DNA]</scope>
    <source>
        <strain evidence="2">cv. Yunnan</strain>
        <tissue evidence="1">Leaves</tissue>
    </source>
</reference>
<proteinExistence type="predicted"/>
<evidence type="ECO:0000313" key="1">
    <source>
        <dbReference type="EMBL" id="KAI3676773.1"/>
    </source>
</evidence>
<comment type="caution">
    <text evidence="1">The sequence shown here is derived from an EMBL/GenBank/DDBJ whole genome shotgun (WGS) entry which is preliminary data.</text>
</comment>
<sequence>MAKSYTIHRDEDEDPTGSLFTNIVKLSPIQALFGWVVDLLIWEVVSECCILSDRFLHFFLKCRAQTGRSHSERKSYTL</sequence>
<reference evidence="2" key="1">
    <citation type="journal article" date="2022" name="Mol. Ecol. Resour.">
        <title>The genomes of chicory, endive, great burdock and yacon provide insights into Asteraceae palaeo-polyploidization history and plant inulin production.</title>
        <authorList>
            <person name="Fan W."/>
            <person name="Wang S."/>
            <person name="Wang H."/>
            <person name="Wang A."/>
            <person name="Jiang F."/>
            <person name="Liu H."/>
            <person name="Zhao H."/>
            <person name="Xu D."/>
            <person name="Zhang Y."/>
        </authorList>
    </citation>
    <scope>NUCLEOTIDE SEQUENCE [LARGE SCALE GENOMIC DNA]</scope>
    <source>
        <strain evidence="2">cv. Yunnan</strain>
    </source>
</reference>